<dbReference type="STRING" id="947166.A0A1D1WAN4"/>
<dbReference type="InterPro" id="IPR007319">
    <property type="entry name" value="WDR36/Utp21_C"/>
</dbReference>
<organism evidence="6 7">
    <name type="scientific">Ramazzottius varieornatus</name>
    <name type="common">Water bear</name>
    <name type="synonym">Tardigrade</name>
    <dbReference type="NCBI Taxonomy" id="947166"/>
    <lineage>
        <taxon>Eukaryota</taxon>
        <taxon>Metazoa</taxon>
        <taxon>Ecdysozoa</taxon>
        <taxon>Tardigrada</taxon>
        <taxon>Eutardigrada</taxon>
        <taxon>Parachela</taxon>
        <taxon>Hypsibioidea</taxon>
        <taxon>Ramazzottiidae</taxon>
        <taxon>Ramazzottius</taxon>
    </lineage>
</organism>
<dbReference type="SUPFAM" id="SSF50978">
    <property type="entry name" value="WD40 repeat-like"/>
    <property type="match status" value="2"/>
</dbReference>
<evidence type="ECO:0000256" key="1">
    <source>
        <dbReference type="ARBA" id="ARBA00022574"/>
    </source>
</evidence>
<evidence type="ECO:0000259" key="5">
    <source>
        <dbReference type="Pfam" id="PF25171"/>
    </source>
</evidence>
<dbReference type="Pfam" id="PF25171">
    <property type="entry name" value="Beta-prop_WDR36-Utp21_1st"/>
    <property type="match status" value="1"/>
</dbReference>
<dbReference type="InterPro" id="IPR036322">
    <property type="entry name" value="WD40_repeat_dom_sf"/>
</dbReference>
<dbReference type="PANTHER" id="PTHR22840:SF12">
    <property type="entry name" value="WD REPEAT-CONTAINING PROTEIN 36"/>
    <property type="match status" value="1"/>
</dbReference>
<dbReference type="InterPro" id="IPR019775">
    <property type="entry name" value="WD40_repeat_CS"/>
</dbReference>
<comment type="caution">
    <text evidence="6">The sequence shown here is derived from an EMBL/GenBank/DDBJ whole genome shotgun (WGS) entry which is preliminary data.</text>
</comment>
<dbReference type="InterPro" id="IPR059157">
    <property type="entry name" value="WDR36-Utp21_N"/>
</dbReference>
<dbReference type="PROSITE" id="PS00678">
    <property type="entry name" value="WD_REPEATS_1"/>
    <property type="match status" value="1"/>
</dbReference>
<feature type="domain" description="WDR36/Utp21 C-terminal" evidence="4">
    <location>
        <begin position="686"/>
        <end position="892"/>
    </location>
</feature>
<evidence type="ECO:0008006" key="8">
    <source>
        <dbReference type="Google" id="ProtNLM"/>
    </source>
</evidence>
<dbReference type="OrthoDB" id="10250769at2759"/>
<sequence length="896" mass="99736">MESRIFCGQRSLGYVCNNIPLQIRYIKKHRDTFIVTVVGKRFYTYSAAKLHLYSISEFHPTDIVALSVDPRFVYTACKDDVRIFKRGVEPDFVYPIRNVIHLLPFGELVVAVAENTLIVFARESGEKYLEIPFAESSFRITCLIHPVTYLNKILVGSQQGSLQLWNINSAAKVYEFPGWGKAVACMEQSPALDVVAVGLEGGGIVLHHLKKDVTIMTFKQEWGTATGITFRTDGPSLMITSSNLGHLGVWNLENRLPVAQKENAHAAAITGLKCFPSEQIFATSSPDNSLRLWIMDDNTAGMRLLMFKEGHAEPPNRIRFYGDEGSVTLSAERSIRSNHLQVEMLSFSLGRASFNKKAAKKKGVARDDNVMPAIVEFAAETMREGGWESEGEHGKEQANIVAIHEGVRQVTTWSYGRKTKCSFRFLHPRFAKNIKVLPTCVAITVDGNFCLIGYNTGHVDRYNLQSGIHRQAYGNPLAHDFMVSAVSSDSLNEQVYTCGGENEMKFWSFRTGRLIATLMLSSTVTSMLTYRENAMAVVALSDFSLQIIDMDIRRVTRTFAGHKASITDMAFSPDGRWLVSASKDCSIRVWDLSSASLIDSFRTLTPCVSLAFSPTGEYLATAHEEDVGVFLWTNKTIYTPTTLTAIPADSEPELLRLPGSTSRTDEIVPMEDEEMPIDVTYTSPAQLADHLLTLSLLPDYRWKNLAQQDLIRERNKPREALKLPEKAPFFLPTIPGLDGLKFDLSQKENTAESTTKKNTKNVSSLFGNNSPFYEALLRAESSLKPFEILVELSPSSVETEMRRLSPESGGSVKALEGFLRCASAAVQDGRNGELVQSYIDLFFKLHGTCLADEAVSERVVDLVKDLRSKVSESATNLENLLDQSLNVVLFLKHVAS</sequence>
<dbReference type="AlphaFoldDB" id="A0A1D1WAN4"/>
<dbReference type="PANTHER" id="PTHR22840">
    <property type="entry name" value="WD REPEAT-CONTAINING PROTEIN 36"/>
    <property type="match status" value="1"/>
</dbReference>
<dbReference type="InterPro" id="IPR001680">
    <property type="entry name" value="WD40_rpt"/>
</dbReference>
<keyword evidence="1 3" id="KW-0853">WD repeat</keyword>
<dbReference type="Gene3D" id="2.130.10.10">
    <property type="entry name" value="YVTN repeat-like/Quinoprotein amine dehydrogenase"/>
    <property type="match status" value="2"/>
</dbReference>
<evidence type="ECO:0000256" key="2">
    <source>
        <dbReference type="ARBA" id="ARBA00022737"/>
    </source>
</evidence>
<dbReference type="GO" id="GO:0034388">
    <property type="term" value="C:Pwp2p-containing subcomplex of 90S preribosome"/>
    <property type="evidence" value="ECO:0007669"/>
    <property type="project" value="TreeGrafter"/>
</dbReference>
<evidence type="ECO:0000313" key="6">
    <source>
        <dbReference type="EMBL" id="GAV09688.1"/>
    </source>
</evidence>
<dbReference type="EMBL" id="BDGG01000025">
    <property type="protein sequence ID" value="GAV09688.1"/>
    <property type="molecule type" value="Genomic_DNA"/>
</dbReference>
<evidence type="ECO:0000256" key="3">
    <source>
        <dbReference type="PROSITE-ProRule" id="PRU00221"/>
    </source>
</evidence>
<dbReference type="SMART" id="SM00320">
    <property type="entry name" value="WD40"/>
    <property type="match status" value="9"/>
</dbReference>
<gene>
    <name evidence="6" type="primary">RvY_19185-1</name>
    <name evidence="6" type="synonym">RvY_19185.1</name>
    <name evidence="6" type="ORF">RvY_19185</name>
</gene>
<reference evidence="6 7" key="1">
    <citation type="journal article" date="2016" name="Nat. Commun.">
        <title>Extremotolerant tardigrade genome and improved radiotolerance of human cultured cells by tardigrade-unique protein.</title>
        <authorList>
            <person name="Hashimoto T."/>
            <person name="Horikawa D.D."/>
            <person name="Saito Y."/>
            <person name="Kuwahara H."/>
            <person name="Kozuka-Hata H."/>
            <person name="Shin-I T."/>
            <person name="Minakuchi Y."/>
            <person name="Ohishi K."/>
            <person name="Motoyama A."/>
            <person name="Aizu T."/>
            <person name="Enomoto A."/>
            <person name="Kondo K."/>
            <person name="Tanaka S."/>
            <person name="Hara Y."/>
            <person name="Koshikawa S."/>
            <person name="Sagara H."/>
            <person name="Miura T."/>
            <person name="Yokobori S."/>
            <person name="Miyagawa K."/>
            <person name="Suzuki Y."/>
            <person name="Kubo T."/>
            <person name="Oyama M."/>
            <person name="Kohara Y."/>
            <person name="Fujiyama A."/>
            <person name="Arakawa K."/>
            <person name="Katayama T."/>
            <person name="Toyoda A."/>
            <person name="Kunieda T."/>
        </authorList>
    </citation>
    <scope>NUCLEOTIDE SEQUENCE [LARGE SCALE GENOMIC DNA]</scope>
    <source>
        <strain evidence="6 7">YOKOZUNA-1</strain>
    </source>
</reference>
<dbReference type="GO" id="GO:0032040">
    <property type="term" value="C:small-subunit processome"/>
    <property type="evidence" value="ECO:0007669"/>
    <property type="project" value="InterPro"/>
</dbReference>
<dbReference type="InterPro" id="IPR015943">
    <property type="entry name" value="WD40/YVTN_repeat-like_dom_sf"/>
</dbReference>
<dbReference type="PROSITE" id="PS50082">
    <property type="entry name" value="WD_REPEATS_2"/>
    <property type="match status" value="2"/>
</dbReference>
<accession>A0A1D1WAN4</accession>
<name>A0A1D1WAN4_RAMVA</name>
<protein>
    <recommendedName>
        <fullName evidence="8">Small-subunit processome Utp21 domain-containing protein</fullName>
    </recommendedName>
</protein>
<feature type="repeat" description="WD" evidence="3">
    <location>
        <begin position="559"/>
        <end position="600"/>
    </location>
</feature>
<proteinExistence type="predicted"/>
<feature type="domain" description="WDR36/Utp21 N-terminal" evidence="5">
    <location>
        <begin position="34"/>
        <end position="296"/>
    </location>
</feature>
<evidence type="ECO:0000313" key="7">
    <source>
        <dbReference type="Proteomes" id="UP000186922"/>
    </source>
</evidence>
<dbReference type="GO" id="GO:0006364">
    <property type="term" value="P:rRNA processing"/>
    <property type="evidence" value="ECO:0007669"/>
    <property type="project" value="InterPro"/>
</dbReference>
<dbReference type="PROSITE" id="PS50294">
    <property type="entry name" value="WD_REPEATS_REGION"/>
    <property type="match status" value="2"/>
</dbReference>
<dbReference type="Pfam" id="PF25168">
    <property type="entry name" value="Beta-prop_WDR36-Utp21_2nd"/>
    <property type="match status" value="1"/>
</dbReference>
<evidence type="ECO:0000259" key="4">
    <source>
        <dbReference type="Pfam" id="PF04192"/>
    </source>
</evidence>
<feature type="repeat" description="WD" evidence="3">
    <location>
        <begin position="262"/>
        <end position="293"/>
    </location>
</feature>
<keyword evidence="2" id="KW-0677">Repeat</keyword>
<dbReference type="Proteomes" id="UP000186922">
    <property type="component" value="Unassembled WGS sequence"/>
</dbReference>
<keyword evidence="7" id="KW-1185">Reference proteome</keyword>
<dbReference type="Pfam" id="PF04192">
    <property type="entry name" value="Utp21"/>
    <property type="match status" value="1"/>
</dbReference>